<dbReference type="Pfam" id="PF06276">
    <property type="entry name" value="FhuF"/>
    <property type="match status" value="1"/>
</dbReference>
<comment type="caution">
    <text evidence="3">The sequence shown here is derived from an EMBL/GenBank/DDBJ whole genome shotgun (WGS) entry which is preliminary data.</text>
</comment>
<dbReference type="Proteomes" id="UP001165079">
    <property type="component" value="Unassembled WGS sequence"/>
</dbReference>
<accession>A0A9W6SFH7</accession>
<dbReference type="Pfam" id="PF11575">
    <property type="entry name" value="FhuF_C"/>
    <property type="match status" value="1"/>
</dbReference>
<protein>
    <recommendedName>
        <fullName evidence="5">Ferric siderophore reductase C-terminal domain-containing protein</fullName>
    </recommendedName>
</protein>
<evidence type="ECO:0000313" key="4">
    <source>
        <dbReference type="Proteomes" id="UP001165079"/>
    </source>
</evidence>
<dbReference type="GO" id="GO:0003824">
    <property type="term" value="F:catalytic activity"/>
    <property type="evidence" value="ECO:0007669"/>
    <property type="project" value="UniProtKB-ARBA"/>
</dbReference>
<dbReference type="EMBL" id="BSTX01000001">
    <property type="protein sequence ID" value="GLZ76210.1"/>
    <property type="molecule type" value="Genomic_DNA"/>
</dbReference>
<dbReference type="InterPro" id="IPR024726">
    <property type="entry name" value="FhuF_C"/>
</dbReference>
<feature type="domain" description="Aerobactin siderophore biosynthesis IucA/IucC-like C-terminal" evidence="1">
    <location>
        <begin position="108"/>
        <end position="183"/>
    </location>
</feature>
<reference evidence="3" key="1">
    <citation type="submission" date="2023-03" db="EMBL/GenBank/DDBJ databases">
        <title>Actinorhabdospora filicis NBRC 111898.</title>
        <authorList>
            <person name="Ichikawa N."/>
            <person name="Sato H."/>
            <person name="Tonouchi N."/>
        </authorList>
    </citation>
    <scope>NUCLEOTIDE SEQUENCE</scope>
    <source>
        <strain evidence="3">NBRC 111898</strain>
    </source>
</reference>
<evidence type="ECO:0000259" key="1">
    <source>
        <dbReference type="Pfam" id="PF06276"/>
    </source>
</evidence>
<evidence type="ECO:0008006" key="5">
    <source>
        <dbReference type="Google" id="ProtNLM"/>
    </source>
</evidence>
<dbReference type="AlphaFoldDB" id="A0A9W6SFH7"/>
<proteinExistence type="predicted"/>
<evidence type="ECO:0000259" key="2">
    <source>
        <dbReference type="Pfam" id="PF11575"/>
    </source>
</evidence>
<organism evidence="3 4">
    <name type="scientific">Actinorhabdospora filicis</name>
    <dbReference type="NCBI Taxonomy" id="1785913"/>
    <lineage>
        <taxon>Bacteria</taxon>
        <taxon>Bacillati</taxon>
        <taxon>Actinomycetota</taxon>
        <taxon>Actinomycetes</taxon>
        <taxon>Micromonosporales</taxon>
        <taxon>Micromonosporaceae</taxon>
        <taxon>Actinorhabdospora</taxon>
    </lineage>
</organism>
<sequence length="214" mass="22868">MTDGLTAAATLGGFFALDPDPPRNHRPATAFYTDPRPEISDAHRALGGHEREVASVTHLGLAAKLISPVLAATLLTGTAPLIDPDHLPVWTTPTGGLRLGVPTKPTGHAKDLRTALLDTHFAPLTESLHTAYRLAPSLLWGNIASALANTPRVLPPTLRTPATHLIEELLATPPLANTFRTPNQRRTCCLFIRLPRGGACGDCPVPRRNVVPRP</sequence>
<keyword evidence="4" id="KW-1185">Reference proteome</keyword>
<dbReference type="GO" id="GO:0051537">
    <property type="term" value="F:2 iron, 2 sulfur cluster binding"/>
    <property type="evidence" value="ECO:0007669"/>
    <property type="project" value="InterPro"/>
</dbReference>
<dbReference type="InterPro" id="IPR022770">
    <property type="entry name" value="IucA/IucC-like_C"/>
</dbReference>
<feature type="domain" description="Ferric siderophore reductase C-terminal" evidence="2">
    <location>
        <begin position="185"/>
        <end position="204"/>
    </location>
</feature>
<dbReference type="RefSeq" id="WP_285661394.1">
    <property type="nucleotide sequence ID" value="NZ_BSTX01000001.1"/>
</dbReference>
<gene>
    <name evidence="3" type="ORF">Afil01_10170</name>
</gene>
<name>A0A9W6SFH7_9ACTN</name>
<evidence type="ECO:0000313" key="3">
    <source>
        <dbReference type="EMBL" id="GLZ76210.1"/>
    </source>
</evidence>